<name>A0ABP7USU3_9BACT</name>
<dbReference type="InterPro" id="IPR011990">
    <property type="entry name" value="TPR-like_helical_dom_sf"/>
</dbReference>
<dbReference type="Gene3D" id="1.10.287.130">
    <property type="match status" value="1"/>
</dbReference>
<evidence type="ECO:0000256" key="3">
    <source>
        <dbReference type="ARBA" id="ARBA00022553"/>
    </source>
</evidence>
<dbReference type="InterPro" id="IPR003661">
    <property type="entry name" value="HisK_dim/P_dom"/>
</dbReference>
<dbReference type="SUPFAM" id="SSF55874">
    <property type="entry name" value="ATPase domain of HSP90 chaperone/DNA topoisomerase II/histidine kinase"/>
    <property type="match status" value="1"/>
</dbReference>
<dbReference type="Pfam" id="PF00512">
    <property type="entry name" value="HisKA"/>
    <property type="match status" value="1"/>
</dbReference>
<evidence type="ECO:0000313" key="8">
    <source>
        <dbReference type="Proteomes" id="UP001501469"/>
    </source>
</evidence>
<dbReference type="Proteomes" id="UP001501469">
    <property type="component" value="Unassembled WGS sequence"/>
</dbReference>
<evidence type="ECO:0000256" key="1">
    <source>
        <dbReference type="ARBA" id="ARBA00000085"/>
    </source>
</evidence>
<evidence type="ECO:0000313" key="7">
    <source>
        <dbReference type="EMBL" id="GAA4051611.1"/>
    </source>
</evidence>
<dbReference type="InterPro" id="IPR004358">
    <property type="entry name" value="Sig_transdc_His_kin-like_C"/>
</dbReference>
<dbReference type="PROSITE" id="PS50109">
    <property type="entry name" value="HIS_KIN"/>
    <property type="match status" value="1"/>
</dbReference>
<gene>
    <name evidence="7" type="ORF">GCM10022409_43100</name>
</gene>
<feature type="signal peptide" evidence="5">
    <location>
        <begin position="1"/>
        <end position="22"/>
    </location>
</feature>
<dbReference type="CDD" id="cd00082">
    <property type="entry name" value="HisKA"/>
    <property type="match status" value="1"/>
</dbReference>
<evidence type="ECO:0000256" key="2">
    <source>
        <dbReference type="ARBA" id="ARBA00012438"/>
    </source>
</evidence>
<keyword evidence="3" id="KW-0597">Phosphoprotein</keyword>
<evidence type="ECO:0000256" key="4">
    <source>
        <dbReference type="SAM" id="Coils"/>
    </source>
</evidence>
<dbReference type="SUPFAM" id="SSF47384">
    <property type="entry name" value="Homodimeric domain of signal transducing histidine kinase"/>
    <property type="match status" value="1"/>
</dbReference>
<reference evidence="8" key="1">
    <citation type="journal article" date="2019" name="Int. J. Syst. Evol. Microbiol.">
        <title>The Global Catalogue of Microorganisms (GCM) 10K type strain sequencing project: providing services to taxonomists for standard genome sequencing and annotation.</title>
        <authorList>
            <consortium name="The Broad Institute Genomics Platform"/>
            <consortium name="The Broad Institute Genome Sequencing Center for Infectious Disease"/>
            <person name="Wu L."/>
            <person name="Ma J."/>
        </authorList>
    </citation>
    <scope>NUCLEOTIDE SEQUENCE [LARGE SCALE GENOMIC DNA]</scope>
    <source>
        <strain evidence="8">JCM 17225</strain>
    </source>
</reference>
<feature type="coiled-coil region" evidence="4">
    <location>
        <begin position="376"/>
        <end position="410"/>
    </location>
</feature>
<sequence length="682" mass="74212">MKSVILLVLLGLAMRCSAVAPASPIDSLRHELDTAPADTTRVLLLSQLAAELTHIDPLATIAYCRQALQLAQKIGFRRGQALALIRLGSGFREAGNYPAALYFGLKGLHLAEEVSNAPLVARGLNALGYLNWEQGNSRAALFYLRRAKAVAERSHADAVLTRVLGNIGNVYLQLHQPDSALFYSRQGLALDLRNHDLSSEVGDAAMLGNIYASLGDVRQAQHYYRYSLRRSMGDGFTFALCRAYLGQARLFYPSTGPPTDSALYFAQEALNTAQRGNYPRGEYEAAQFLATAQAARHDTAAAFRFQQLANITRDTLFSTTKLAHMQALDVGERLRLGELDVQRVQAATHRRQIWLMVTLAATLPALLLLWRYGRLRQRANQQLNAQNAQLEAQRDELRATLVRLEATQAQLVQSEKMAFLGELTAGIAHELQNPLAFVKNFADVSTLLVDDMAGEPTAAGDGGQELLLAGLRRNLREISQHGQRATSIISSMLARSHGGPPPPHLPTNLNALALEYLRLAYQGMRAKNKTFVAARSTHLAAHLPLVPVVAPDLGRVFLNLFCNAFYAVRQRQQCGEAGYAPAVHLSSRLLPSGHIEISVRDNGPGIPAAVRACIFQPFFTTKATGEGTGLGLALAHDIVVRDHGGTLTVDSCENEFTEFIICLPVPDVLPNGAAMGHAMAAT</sequence>
<dbReference type="InterPro" id="IPR036890">
    <property type="entry name" value="HATPase_C_sf"/>
</dbReference>
<feature type="chain" id="PRO_5045707280" description="histidine kinase" evidence="5">
    <location>
        <begin position="23"/>
        <end position="682"/>
    </location>
</feature>
<evidence type="ECO:0000259" key="6">
    <source>
        <dbReference type="PROSITE" id="PS50109"/>
    </source>
</evidence>
<keyword evidence="4" id="KW-0175">Coiled coil</keyword>
<dbReference type="Pfam" id="PF02518">
    <property type="entry name" value="HATPase_c"/>
    <property type="match status" value="1"/>
</dbReference>
<dbReference type="PANTHER" id="PTHR43065">
    <property type="entry name" value="SENSOR HISTIDINE KINASE"/>
    <property type="match status" value="1"/>
</dbReference>
<keyword evidence="5" id="KW-0732">Signal</keyword>
<dbReference type="PRINTS" id="PR00344">
    <property type="entry name" value="BCTRLSENSOR"/>
</dbReference>
<comment type="catalytic activity">
    <reaction evidence="1">
        <text>ATP + protein L-histidine = ADP + protein N-phospho-L-histidine.</text>
        <dbReference type="EC" id="2.7.13.3"/>
    </reaction>
</comment>
<dbReference type="RefSeq" id="WP_345058768.1">
    <property type="nucleotide sequence ID" value="NZ_BAABDK010000032.1"/>
</dbReference>
<accession>A0ABP7USU3</accession>
<dbReference type="InterPro" id="IPR003594">
    <property type="entry name" value="HATPase_dom"/>
</dbReference>
<comment type="caution">
    <text evidence="7">The sequence shown here is derived from an EMBL/GenBank/DDBJ whole genome shotgun (WGS) entry which is preliminary data.</text>
</comment>
<dbReference type="InterPro" id="IPR036097">
    <property type="entry name" value="HisK_dim/P_sf"/>
</dbReference>
<dbReference type="Gene3D" id="3.30.565.10">
    <property type="entry name" value="Histidine kinase-like ATPase, C-terminal domain"/>
    <property type="match status" value="1"/>
</dbReference>
<dbReference type="InterPro" id="IPR019734">
    <property type="entry name" value="TPR_rpt"/>
</dbReference>
<evidence type="ECO:0000256" key="5">
    <source>
        <dbReference type="SAM" id="SignalP"/>
    </source>
</evidence>
<feature type="domain" description="Histidine kinase" evidence="6">
    <location>
        <begin position="426"/>
        <end position="667"/>
    </location>
</feature>
<dbReference type="EC" id="2.7.13.3" evidence="2"/>
<keyword evidence="8" id="KW-1185">Reference proteome</keyword>
<dbReference type="EMBL" id="BAABDK010000032">
    <property type="protein sequence ID" value="GAA4051611.1"/>
    <property type="molecule type" value="Genomic_DNA"/>
</dbReference>
<dbReference type="InterPro" id="IPR005467">
    <property type="entry name" value="His_kinase_dom"/>
</dbReference>
<dbReference type="Gene3D" id="1.25.40.10">
    <property type="entry name" value="Tetratricopeptide repeat domain"/>
    <property type="match status" value="1"/>
</dbReference>
<dbReference type="SMART" id="SM00388">
    <property type="entry name" value="HisKA"/>
    <property type="match status" value="1"/>
</dbReference>
<dbReference type="SUPFAM" id="SSF48452">
    <property type="entry name" value="TPR-like"/>
    <property type="match status" value="2"/>
</dbReference>
<dbReference type="PANTHER" id="PTHR43065:SF42">
    <property type="entry name" value="TWO-COMPONENT SENSOR PPRA"/>
    <property type="match status" value="1"/>
</dbReference>
<proteinExistence type="predicted"/>
<dbReference type="SMART" id="SM00028">
    <property type="entry name" value="TPR"/>
    <property type="match status" value="4"/>
</dbReference>
<organism evidence="7 8">
    <name type="scientific">Hymenobacter glaciei</name>
    <dbReference type="NCBI Taxonomy" id="877209"/>
    <lineage>
        <taxon>Bacteria</taxon>
        <taxon>Pseudomonadati</taxon>
        <taxon>Bacteroidota</taxon>
        <taxon>Cytophagia</taxon>
        <taxon>Cytophagales</taxon>
        <taxon>Hymenobacteraceae</taxon>
        <taxon>Hymenobacter</taxon>
    </lineage>
</organism>
<protein>
    <recommendedName>
        <fullName evidence="2">histidine kinase</fullName>
        <ecNumber evidence="2">2.7.13.3</ecNumber>
    </recommendedName>
</protein>
<dbReference type="SMART" id="SM00387">
    <property type="entry name" value="HATPase_c"/>
    <property type="match status" value="1"/>
</dbReference>